<dbReference type="AlphaFoldDB" id="A0AB38FJT1"/>
<gene>
    <name evidence="1" type="ORF">NCTC13229_05295</name>
</gene>
<protein>
    <submittedName>
        <fullName evidence="1">ABC transporter ATP-binding protein</fullName>
    </submittedName>
</protein>
<dbReference type="EMBL" id="UAUI01000024">
    <property type="protein sequence ID" value="SPZ41784.1"/>
    <property type="molecule type" value="Genomic_DNA"/>
</dbReference>
<accession>A0AB38FJT1</accession>
<proteinExistence type="predicted"/>
<dbReference type="Proteomes" id="UP000251211">
    <property type="component" value="Unassembled WGS sequence"/>
</dbReference>
<comment type="caution">
    <text evidence="1">The sequence shown here is derived from an EMBL/GenBank/DDBJ whole genome shotgun (WGS) entry which is preliminary data.</text>
</comment>
<evidence type="ECO:0000313" key="1">
    <source>
        <dbReference type="EMBL" id="SPZ41784.1"/>
    </source>
</evidence>
<sequence>MGRIRIENLSRKFADFTAVDNIDLDIRDGDFLVLLGPADAERPRC</sequence>
<evidence type="ECO:0000313" key="2">
    <source>
        <dbReference type="Proteomes" id="UP000251211"/>
    </source>
</evidence>
<dbReference type="Gene3D" id="3.40.50.300">
    <property type="entry name" value="P-loop containing nucleotide triphosphate hydrolases"/>
    <property type="match status" value="1"/>
</dbReference>
<dbReference type="GO" id="GO:0005524">
    <property type="term" value="F:ATP binding"/>
    <property type="evidence" value="ECO:0007669"/>
    <property type="project" value="UniProtKB-KW"/>
</dbReference>
<keyword evidence="1" id="KW-0067">ATP-binding</keyword>
<organism evidence="1 2">
    <name type="scientific">Rhodococcus wratislaviensis</name>
    <name type="common">Tsukamurella wratislaviensis</name>
    <dbReference type="NCBI Taxonomy" id="44752"/>
    <lineage>
        <taxon>Bacteria</taxon>
        <taxon>Bacillati</taxon>
        <taxon>Actinomycetota</taxon>
        <taxon>Actinomycetes</taxon>
        <taxon>Mycobacteriales</taxon>
        <taxon>Nocardiaceae</taxon>
        <taxon>Rhodococcus</taxon>
    </lineage>
</organism>
<dbReference type="InterPro" id="IPR027417">
    <property type="entry name" value="P-loop_NTPase"/>
</dbReference>
<name>A0AB38FJT1_RHOWR</name>
<keyword evidence="1" id="KW-0547">Nucleotide-binding</keyword>
<dbReference type="SUPFAM" id="SSF52540">
    <property type="entry name" value="P-loop containing nucleoside triphosphate hydrolases"/>
    <property type="match status" value="1"/>
</dbReference>
<reference evidence="1 2" key="1">
    <citation type="submission" date="2018-06" db="EMBL/GenBank/DDBJ databases">
        <authorList>
            <consortium name="Pathogen Informatics"/>
            <person name="Doyle S."/>
        </authorList>
    </citation>
    <scope>NUCLEOTIDE SEQUENCE [LARGE SCALE GENOMIC DNA]</scope>
    <source>
        <strain evidence="1 2">NCTC13229</strain>
    </source>
</reference>